<feature type="DNA-binding region" description="H-T-H motif" evidence="4">
    <location>
        <begin position="22"/>
        <end position="41"/>
    </location>
</feature>
<dbReference type="EMBL" id="WXYQ01000005">
    <property type="protein sequence ID" value="NBG95296.1"/>
    <property type="molecule type" value="Genomic_DNA"/>
</dbReference>
<feature type="domain" description="HTH tetR-type" evidence="5">
    <location>
        <begin position="1"/>
        <end position="59"/>
    </location>
</feature>
<dbReference type="OrthoDB" id="9809772at2"/>
<comment type="caution">
    <text evidence="6">The sequence shown here is derived from an EMBL/GenBank/DDBJ whole genome shotgun (WGS) entry which is preliminary data.</text>
</comment>
<protein>
    <submittedName>
        <fullName evidence="6">TetR family transcriptional regulator</fullName>
    </submittedName>
</protein>
<evidence type="ECO:0000256" key="1">
    <source>
        <dbReference type="ARBA" id="ARBA00023015"/>
    </source>
</evidence>
<proteinExistence type="predicted"/>
<keyword evidence="2 4" id="KW-0238">DNA-binding</keyword>
<keyword evidence="7" id="KW-1185">Reference proteome</keyword>
<gene>
    <name evidence="6" type="ORF">GTQ45_06085</name>
</gene>
<evidence type="ECO:0000256" key="3">
    <source>
        <dbReference type="ARBA" id="ARBA00023163"/>
    </source>
</evidence>
<evidence type="ECO:0000313" key="7">
    <source>
        <dbReference type="Proteomes" id="UP000470384"/>
    </source>
</evidence>
<dbReference type="InterPro" id="IPR009057">
    <property type="entry name" value="Homeodomain-like_sf"/>
</dbReference>
<accession>A0A845QAQ1</accession>
<dbReference type="InterPro" id="IPR050109">
    <property type="entry name" value="HTH-type_TetR-like_transc_reg"/>
</dbReference>
<dbReference type="PANTHER" id="PTHR30055">
    <property type="entry name" value="HTH-TYPE TRANSCRIPTIONAL REGULATOR RUTR"/>
    <property type="match status" value="1"/>
</dbReference>
<reference evidence="6 7" key="1">
    <citation type="journal article" date="2016" name="Int. J. Syst. Evol. Microbiol.">
        <title>Pyruvatibacter mobilis gen. nov., sp. nov., a marine bacterium from the culture broth of Picochlorum sp. 122.</title>
        <authorList>
            <person name="Wang G."/>
            <person name="Tang M."/>
            <person name="Wu H."/>
            <person name="Dai S."/>
            <person name="Li T."/>
            <person name="Chen C."/>
            <person name="He H."/>
            <person name="Fan J."/>
            <person name="Xiang W."/>
            <person name="Li X."/>
        </authorList>
    </citation>
    <scope>NUCLEOTIDE SEQUENCE [LARGE SCALE GENOMIC DNA]</scope>
    <source>
        <strain evidence="6 7">GYP-11</strain>
    </source>
</reference>
<dbReference type="Pfam" id="PF00440">
    <property type="entry name" value="TetR_N"/>
    <property type="match status" value="1"/>
</dbReference>
<evidence type="ECO:0000256" key="2">
    <source>
        <dbReference type="ARBA" id="ARBA00023125"/>
    </source>
</evidence>
<dbReference type="GO" id="GO:0000976">
    <property type="term" value="F:transcription cis-regulatory region binding"/>
    <property type="evidence" value="ECO:0007669"/>
    <property type="project" value="TreeGrafter"/>
</dbReference>
<evidence type="ECO:0000259" key="5">
    <source>
        <dbReference type="PROSITE" id="PS50977"/>
    </source>
</evidence>
<sequence>MRRKLLDATISSLIDHGYARTTTVEICRRAGVTRGALLHHFKDLPDVLAAAMSDAYERFFVPIEDTPQFEKLSDWLDFAWSKISRPEFKAVIEVWLAARNDPKLGDGLWLAIAAYKKVFTISENSALRDRIGSSAEAEAFYRMAGETMIGMALGRATTPGGKALDHEDMVIDQLRKLADEVPVA</sequence>
<dbReference type="PROSITE" id="PS50977">
    <property type="entry name" value="HTH_TETR_2"/>
    <property type="match status" value="1"/>
</dbReference>
<dbReference type="Gene3D" id="1.10.357.10">
    <property type="entry name" value="Tetracycline Repressor, domain 2"/>
    <property type="match status" value="1"/>
</dbReference>
<dbReference type="GO" id="GO:0003700">
    <property type="term" value="F:DNA-binding transcription factor activity"/>
    <property type="evidence" value="ECO:0007669"/>
    <property type="project" value="TreeGrafter"/>
</dbReference>
<keyword evidence="1" id="KW-0805">Transcription regulation</keyword>
<dbReference type="Proteomes" id="UP000470384">
    <property type="component" value="Unassembled WGS sequence"/>
</dbReference>
<keyword evidence="3" id="KW-0804">Transcription</keyword>
<evidence type="ECO:0000313" key="6">
    <source>
        <dbReference type="EMBL" id="NBG95296.1"/>
    </source>
</evidence>
<organism evidence="6 7">
    <name type="scientific">Pyruvatibacter mobilis</name>
    <dbReference type="NCBI Taxonomy" id="1712261"/>
    <lineage>
        <taxon>Bacteria</taxon>
        <taxon>Pseudomonadati</taxon>
        <taxon>Pseudomonadota</taxon>
        <taxon>Alphaproteobacteria</taxon>
        <taxon>Hyphomicrobiales</taxon>
        <taxon>Parvibaculaceae</taxon>
        <taxon>Pyruvatibacter</taxon>
    </lineage>
</organism>
<dbReference type="SUPFAM" id="SSF46689">
    <property type="entry name" value="Homeodomain-like"/>
    <property type="match status" value="1"/>
</dbReference>
<dbReference type="PRINTS" id="PR00455">
    <property type="entry name" value="HTHTETR"/>
</dbReference>
<name>A0A845QAQ1_9HYPH</name>
<dbReference type="InterPro" id="IPR001647">
    <property type="entry name" value="HTH_TetR"/>
</dbReference>
<evidence type="ECO:0000256" key="4">
    <source>
        <dbReference type="PROSITE-ProRule" id="PRU00335"/>
    </source>
</evidence>
<dbReference type="PANTHER" id="PTHR30055:SF234">
    <property type="entry name" value="HTH-TYPE TRANSCRIPTIONAL REGULATOR BETI"/>
    <property type="match status" value="1"/>
</dbReference>
<dbReference type="AlphaFoldDB" id="A0A845QAQ1"/>
<dbReference type="GeneID" id="300655238"/>
<dbReference type="RefSeq" id="WP_160587308.1">
    <property type="nucleotide sequence ID" value="NZ_BMHN01000001.1"/>
</dbReference>